<feature type="domain" description="Glycosyltransferase subfamily 4-like N-terminal" evidence="4">
    <location>
        <begin position="15"/>
        <end position="199"/>
    </location>
</feature>
<evidence type="ECO:0000256" key="1">
    <source>
        <dbReference type="ARBA" id="ARBA00021292"/>
    </source>
</evidence>
<evidence type="ECO:0000313" key="5">
    <source>
        <dbReference type="EMBL" id="MET4581919.1"/>
    </source>
</evidence>
<dbReference type="Pfam" id="PF13439">
    <property type="entry name" value="Glyco_transf_4"/>
    <property type="match status" value="1"/>
</dbReference>
<evidence type="ECO:0000256" key="3">
    <source>
        <dbReference type="ARBA" id="ARBA00022679"/>
    </source>
</evidence>
<dbReference type="CDD" id="cd03801">
    <property type="entry name" value="GT4_PimA-like"/>
    <property type="match status" value="1"/>
</dbReference>
<dbReference type="Pfam" id="PF13692">
    <property type="entry name" value="Glyco_trans_1_4"/>
    <property type="match status" value="1"/>
</dbReference>
<dbReference type="RefSeq" id="WP_354024078.1">
    <property type="nucleotide sequence ID" value="NZ_JBEPSJ010000001.1"/>
</dbReference>
<proteinExistence type="predicted"/>
<keyword evidence="2" id="KW-0328">Glycosyltransferase</keyword>
<name>A0ABV2QLI8_9MICO</name>
<evidence type="ECO:0000313" key="6">
    <source>
        <dbReference type="Proteomes" id="UP001549257"/>
    </source>
</evidence>
<organism evidence="5 6">
    <name type="scientific">Conyzicola nivalis</name>
    <dbReference type="NCBI Taxonomy" id="1477021"/>
    <lineage>
        <taxon>Bacteria</taxon>
        <taxon>Bacillati</taxon>
        <taxon>Actinomycetota</taxon>
        <taxon>Actinomycetes</taxon>
        <taxon>Micrococcales</taxon>
        <taxon>Microbacteriaceae</taxon>
        <taxon>Conyzicola</taxon>
    </lineage>
</organism>
<sequence>MRLLLVIDYKLGYLGGAQTAFTQQALALAAAGHTVTVAAPDASTHAALRGAGIQTWDAPFRLVIPGADLPLVRNSRRLRAAVAFLLRQQRTDLVLVHSEFGLSAAALQAATEQRVPTMHTVHTFFWQGPRAAWLAAPLITAAHAALTGHASARVRLAPRRLDSALRGMTLAAARAADLVVSPSHHQAVALRAAGLDSVLVLSNTSTERATGARTGRPLRLLWAARFAPEKRLDVALDAMAIVQRTLGEGAVQLAVAGGSPPRRPYASSIVFHGRLAPSAVRALMDDAHACLITSVGFDNQPMVAIEAFASGAPVIVSDPALAIEFGDAAITTGQPTAEALARIIVCIARDRGMLDTASAAARAFSHEATPARHAAQIERAFLGIAAAAH</sequence>
<dbReference type="SUPFAM" id="SSF53756">
    <property type="entry name" value="UDP-Glycosyltransferase/glycogen phosphorylase"/>
    <property type="match status" value="1"/>
</dbReference>
<accession>A0ABV2QLI8</accession>
<dbReference type="Gene3D" id="3.40.50.2000">
    <property type="entry name" value="Glycogen Phosphorylase B"/>
    <property type="match status" value="2"/>
</dbReference>
<evidence type="ECO:0000259" key="4">
    <source>
        <dbReference type="Pfam" id="PF13439"/>
    </source>
</evidence>
<protein>
    <recommendedName>
        <fullName evidence="1">D-inositol 3-phosphate glycosyltransferase</fullName>
    </recommendedName>
</protein>
<dbReference type="EMBL" id="JBEPSJ010000001">
    <property type="protein sequence ID" value="MET4581919.1"/>
    <property type="molecule type" value="Genomic_DNA"/>
</dbReference>
<comment type="caution">
    <text evidence="5">The sequence shown here is derived from an EMBL/GenBank/DDBJ whole genome shotgun (WGS) entry which is preliminary data.</text>
</comment>
<gene>
    <name evidence="5" type="ORF">ABIE21_001409</name>
</gene>
<dbReference type="Proteomes" id="UP001549257">
    <property type="component" value="Unassembled WGS sequence"/>
</dbReference>
<dbReference type="PANTHER" id="PTHR45947">
    <property type="entry name" value="SULFOQUINOVOSYL TRANSFERASE SQD2"/>
    <property type="match status" value="1"/>
</dbReference>
<dbReference type="InterPro" id="IPR050194">
    <property type="entry name" value="Glycosyltransferase_grp1"/>
</dbReference>
<evidence type="ECO:0000256" key="2">
    <source>
        <dbReference type="ARBA" id="ARBA00022676"/>
    </source>
</evidence>
<reference evidence="5 6" key="1">
    <citation type="submission" date="2024-06" db="EMBL/GenBank/DDBJ databases">
        <title>Sorghum-associated microbial communities from plants grown in Nebraska, USA.</title>
        <authorList>
            <person name="Schachtman D."/>
        </authorList>
    </citation>
    <scope>NUCLEOTIDE SEQUENCE [LARGE SCALE GENOMIC DNA]</scope>
    <source>
        <strain evidence="5 6">2857</strain>
    </source>
</reference>
<keyword evidence="3" id="KW-0808">Transferase</keyword>
<keyword evidence="6" id="KW-1185">Reference proteome</keyword>
<dbReference type="InterPro" id="IPR028098">
    <property type="entry name" value="Glyco_trans_4-like_N"/>
</dbReference>
<dbReference type="PANTHER" id="PTHR45947:SF3">
    <property type="entry name" value="SULFOQUINOVOSYL TRANSFERASE SQD2"/>
    <property type="match status" value="1"/>
</dbReference>